<sequence>MKGIYNFLDDFLPIFLITGYILIGLGLWELVEDVFTWSFSFNHANDILHCLFLGYILIKLAHKVVEENMSNTSDNDDDIKTYIAA</sequence>
<evidence type="ECO:0000313" key="3">
    <source>
        <dbReference type="Proteomes" id="UP000004528"/>
    </source>
</evidence>
<proteinExistence type="predicted"/>
<dbReference type="Proteomes" id="UP000004528">
    <property type="component" value="Unassembled WGS sequence"/>
</dbReference>
<keyword evidence="1" id="KW-0472">Membrane</keyword>
<accession>C5R8U0</accession>
<feature type="transmembrane region" description="Helical" evidence="1">
    <location>
        <begin position="12"/>
        <end position="31"/>
    </location>
</feature>
<evidence type="ECO:0000256" key="1">
    <source>
        <dbReference type="SAM" id="Phobius"/>
    </source>
</evidence>
<dbReference type="RefSeq" id="WP_002827903.1">
    <property type="nucleotide sequence ID" value="NZ_GG697129.1"/>
</dbReference>
<protein>
    <submittedName>
        <fullName evidence="2">Uncharacterized protein</fullName>
    </submittedName>
</protein>
<organism evidence="2 3">
    <name type="scientific">Weissella paramesenteroides ATCC 33313</name>
    <dbReference type="NCBI Taxonomy" id="585506"/>
    <lineage>
        <taxon>Bacteria</taxon>
        <taxon>Bacillati</taxon>
        <taxon>Bacillota</taxon>
        <taxon>Bacilli</taxon>
        <taxon>Lactobacillales</taxon>
        <taxon>Lactobacillaceae</taxon>
        <taxon>Weissella</taxon>
    </lineage>
</organism>
<comment type="caution">
    <text evidence="2">The sequence shown here is derived from an EMBL/GenBank/DDBJ whole genome shotgun (WGS) entry which is preliminary data.</text>
</comment>
<keyword evidence="3" id="KW-1185">Reference proteome</keyword>
<evidence type="ECO:0000313" key="2">
    <source>
        <dbReference type="EMBL" id="EER75362.1"/>
    </source>
</evidence>
<dbReference type="EMBL" id="ACKU01000006">
    <property type="protein sequence ID" value="EER75362.1"/>
    <property type="molecule type" value="Genomic_DNA"/>
</dbReference>
<dbReference type="AlphaFoldDB" id="C5R8U0"/>
<keyword evidence="1" id="KW-1133">Transmembrane helix</keyword>
<name>C5R8U0_WEIPA</name>
<keyword evidence="1" id="KW-0812">Transmembrane</keyword>
<reference evidence="2 3" key="1">
    <citation type="submission" date="2009-04" db="EMBL/GenBank/DDBJ databases">
        <authorList>
            <person name="Qin X."/>
            <person name="Bachman B."/>
            <person name="Battles P."/>
            <person name="Bell A."/>
            <person name="Bess C."/>
            <person name="Bickham C."/>
            <person name="Chaboub L."/>
            <person name="Chen D."/>
            <person name="Coyle M."/>
            <person name="Deiros D.R."/>
            <person name="Dinh H."/>
            <person name="Forbes L."/>
            <person name="Fowler G."/>
            <person name="Francisco L."/>
            <person name="Fu Q."/>
            <person name="Gubbala S."/>
            <person name="Hale W."/>
            <person name="Han Y."/>
            <person name="Hemphill L."/>
            <person name="Highlander S.K."/>
            <person name="Hirani K."/>
            <person name="Hogues M."/>
            <person name="Jackson L."/>
            <person name="Jakkamsetti A."/>
            <person name="Javaid M."/>
            <person name="Jiang H."/>
            <person name="Korchina V."/>
            <person name="Kovar C."/>
            <person name="Lara F."/>
            <person name="Lee S."/>
            <person name="Mata R."/>
            <person name="Mathew T."/>
            <person name="Moen C."/>
            <person name="Morales K."/>
            <person name="Munidasa M."/>
            <person name="Nazareth L."/>
            <person name="Ngo R."/>
            <person name="Nguyen L."/>
            <person name="Okwuonu G."/>
            <person name="Ongeri F."/>
            <person name="Patil S."/>
            <person name="Petrosino J."/>
            <person name="Pham C."/>
            <person name="Pham P."/>
            <person name="Pu L.-L."/>
            <person name="Puazo M."/>
            <person name="Raj R."/>
            <person name="Reid J."/>
            <person name="Rouhana J."/>
            <person name="Saada N."/>
            <person name="Shang Y."/>
            <person name="Simmons D."/>
            <person name="Thornton R."/>
            <person name="Warren J."/>
            <person name="Weissenberger G."/>
            <person name="Zhang J."/>
            <person name="Zhang L."/>
            <person name="Zhou C."/>
            <person name="Zhu D."/>
            <person name="Muzny D."/>
            <person name="Worley K."/>
            <person name="Gibbs R."/>
        </authorList>
    </citation>
    <scope>NUCLEOTIDE SEQUENCE [LARGE SCALE GENOMIC DNA]</scope>
    <source>
        <strain evidence="2 3">ATCC 33313</strain>
    </source>
</reference>
<gene>
    <name evidence="2" type="ORF">HMPREF0877_0385</name>
</gene>
<dbReference type="HOGENOM" id="CLU_2511823_0_0_9"/>